<reference evidence="1" key="1">
    <citation type="submission" date="2019-04" db="EMBL/GenBank/DDBJ databases">
        <title>Microbes associate with the intestines of laboratory mice.</title>
        <authorList>
            <person name="Navarre W."/>
            <person name="Wong E."/>
            <person name="Huang K."/>
            <person name="Tropini C."/>
            <person name="Ng K."/>
            <person name="Yu B."/>
        </authorList>
    </citation>
    <scope>NUCLEOTIDE SEQUENCE</scope>
    <source>
        <strain evidence="1">NM73_A23</strain>
    </source>
</reference>
<name>A0AC61QV80_9BACT</name>
<comment type="caution">
    <text evidence="1">The sequence shown here is derived from an EMBL/GenBank/DDBJ whole genome shotgun (WGS) entry which is preliminary data.</text>
</comment>
<evidence type="ECO:0000313" key="2">
    <source>
        <dbReference type="Proteomes" id="UP000308886"/>
    </source>
</evidence>
<evidence type="ECO:0000313" key="1">
    <source>
        <dbReference type="EMBL" id="TGX84199.1"/>
    </source>
</evidence>
<sequence length="116" mass="13224">MKTKISLLLLLLCSFFILSSCSSDDDDDSRIVTFYVSDKTGTYHGFSNDEYEGMLIREEGSTVWECEPFDLISGFTYEKGTAYILKVIETRLSNPPADASKYEYRLIRHIRLGITA</sequence>
<proteinExistence type="predicted"/>
<accession>A0AC61QV80</accession>
<organism evidence="1 2">
    <name type="scientific">Palleniella muris</name>
    <dbReference type="NCBI Taxonomy" id="3038145"/>
    <lineage>
        <taxon>Bacteria</taxon>
        <taxon>Pseudomonadati</taxon>
        <taxon>Bacteroidota</taxon>
        <taxon>Bacteroidia</taxon>
        <taxon>Bacteroidales</taxon>
        <taxon>Prevotellaceae</taxon>
        <taxon>Palleniella</taxon>
    </lineage>
</organism>
<keyword evidence="2" id="KW-1185">Reference proteome</keyword>
<protein>
    <submittedName>
        <fullName evidence="1">DUF4377 domain-containing protein</fullName>
    </submittedName>
</protein>
<gene>
    <name evidence="1" type="ORF">E5358_00755</name>
</gene>
<dbReference type="EMBL" id="SRZC01000001">
    <property type="protein sequence ID" value="TGX84199.1"/>
    <property type="molecule type" value="Genomic_DNA"/>
</dbReference>
<dbReference type="Proteomes" id="UP000308886">
    <property type="component" value="Unassembled WGS sequence"/>
</dbReference>